<reference evidence="1 2" key="1">
    <citation type="submission" date="2015-01" db="EMBL/GenBank/DDBJ databases">
        <title>Draft Genome Sequence of the Biocontrol and Plant Growth-Promoting Rhizobacteria (PGPR) Pseudomonas fluorescens UM270.</title>
        <authorList>
            <person name="Hernandez-Salmeron J.E."/>
            <person name="Santoyo G."/>
            <person name="Moreno-Hagelsieb G."/>
            <person name="Hernandez-Leon R."/>
        </authorList>
    </citation>
    <scope>NUCLEOTIDE SEQUENCE [LARGE SCALE GENOMIC DNA]</scope>
    <source>
        <strain evidence="1 2">UM270</strain>
    </source>
</reference>
<dbReference type="InterPro" id="IPR036287">
    <property type="entry name" value="Rv1873-like_sf"/>
</dbReference>
<gene>
    <name evidence="1" type="ORF">RL74_04630</name>
</gene>
<dbReference type="PATRIC" id="fig|294.124.peg.945"/>
<evidence type="ECO:0000313" key="1">
    <source>
        <dbReference type="EMBL" id="KIQ60604.1"/>
    </source>
</evidence>
<dbReference type="Pfam" id="PF08837">
    <property type="entry name" value="DUF1810"/>
    <property type="match status" value="1"/>
</dbReference>
<dbReference type="Gene3D" id="1.25.40.380">
    <property type="entry name" value="Protein of unknown function DUF1810"/>
    <property type="match status" value="1"/>
</dbReference>
<dbReference type="AlphaFoldDB" id="A0A0D0PE69"/>
<dbReference type="SUPFAM" id="SSF140736">
    <property type="entry name" value="Rv1873-like"/>
    <property type="match status" value="1"/>
</dbReference>
<sequence length="142" mass="16093">MTESLERFVQAQACTFEAAMAELERGRKQSHWIWFIFPQLRGLGRSENAAYYGLRDIEEARDYLQHPLLGPRLERATRTVLDSSVPVQRLLGELDAMKFASCMTLFRAAAEAGSVYARALDSTVSVDVRTLEMLHKQEKNGV</sequence>
<dbReference type="EMBL" id="JXNZ01000026">
    <property type="protein sequence ID" value="KIQ60604.1"/>
    <property type="molecule type" value="Genomic_DNA"/>
</dbReference>
<dbReference type="Proteomes" id="UP000032101">
    <property type="component" value="Unassembled WGS sequence"/>
</dbReference>
<comment type="caution">
    <text evidence="1">The sequence shown here is derived from an EMBL/GenBank/DDBJ whole genome shotgun (WGS) entry which is preliminary data.</text>
</comment>
<name>A0A0D0PE69_PSEFL</name>
<proteinExistence type="predicted"/>
<dbReference type="RefSeq" id="WP_042728649.1">
    <property type="nucleotide sequence ID" value="NZ_JXNZ01000026.1"/>
</dbReference>
<evidence type="ECO:0000313" key="2">
    <source>
        <dbReference type="Proteomes" id="UP000032101"/>
    </source>
</evidence>
<accession>A0A0D0PE69</accession>
<dbReference type="InterPro" id="IPR014937">
    <property type="entry name" value="DUF1810"/>
</dbReference>
<dbReference type="OrthoDB" id="9801870at2"/>
<protein>
    <submittedName>
        <fullName evidence="1">Calpastatin</fullName>
    </submittedName>
</protein>
<organism evidence="1 2">
    <name type="scientific">Pseudomonas fluorescens</name>
    <dbReference type="NCBI Taxonomy" id="294"/>
    <lineage>
        <taxon>Bacteria</taxon>
        <taxon>Pseudomonadati</taxon>
        <taxon>Pseudomonadota</taxon>
        <taxon>Gammaproteobacteria</taxon>
        <taxon>Pseudomonadales</taxon>
        <taxon>Pseudomonadaceae</taxon>
        <taxon>Pseudomonas</taxon>
    </lineage>
</organism>